<proteinExistence type="predicted"/>
<reference evidence="1" key="1">
    <citation type="journal article" date="2021" name="Proc. Natl. Acad. Sci. U.S.A.">
        <title>A Catalog of Tens of Thousands of Viruses from Human Metagenomes Reveals Hidden Associations with Chronic Diseases.</title>
        <authorList>
            <person name="Tisza M.J."/>
            <person name="Buck C.B."/>
        </authorList>
    </citation>
    <scope>NUCLEOTIDE SEQUENCE</scope>
    <source>
        <strain evidence="1">Ct3hC12</strain>
    </source>
</reference>
<evidence type="ECO:0000313" key="1">
    <source>
        <dbReference type="EMBL" id="DAD98915.1"/>
    </source>
</evidence>
<name>A0A8S5NY82_9CAUD</name>
<accession>A0A8S5NY82</accession>
<organism evidence="1">
    <name type="scientific">Myoviridae sp. ct3hC12</name>
    <dbReference type="NCBI Taxonomy" id="2825026"/>
    <lineage>
        <taxon>Viruses</taxon>
        <taxon>Duplodnaviria</taxon>
        <taxon>Heunggongvirae</taxon>
        <taxon>Uroviricota</taxon>
        <taxon>Caudoviricetes</taxon>
    </lineage>
</organism>
<sequence>MTGTELSAALAEKLKVLLPDCAVRPAFTGTLQRLPQRAAVTVGVMQEENADGVFETVLGVQLYARERDDHARLFDAVCAAVSSLPCALRSVKRSETTYSSALSCLVTLCTVQAATGAADNARAAVMVGDKVFAADAVKISHEAKVKRYYAIGEENPYAAVAGKAVYTIVLHGFSGGEEALPGEFTLQTGGARYTHCVLKAASENKLVIEAGACEKITQRTQSGTEA</sequence>
<dbReference type="EMBL" id="BK015270">
    <property type="protein sequence ID" value="DAD98915.1"/>
    <property type="molecule type" value="Genomic_DNA"/>
</dbReference>
<protein>
    <submittedName>
        <fullName evidence="1">Uncharacterized protein</fullName>
    </submittedName>
</protein>